<name>A0A2P5F0E9_TREOI</name>
<accession>A0A2P5F0E9</accession>
<proteinExistence type="predicted"/>
<evidence type="ECO:0000313" key="1">
    <source>
        <dbReference type="EMBL" id="PON91255.1"/>
    </source>
</evidence>
<comment type="caution">
    <text evidence="1">The sequence shown here is derived from an EMBL/GenBank/DDBJ whole genome shotgun (WGS) entry which is preliminary data.</text>
</comment>
<sequence length="126" mass="14280">MLWGERNGVAYGHHPKTVSRILEDAELWLLEFKSLHQHVAPSISSCSTSLSWPPPRLNELKLNVDTVVNDNDGKVAIGRSFEILIVLFVVQLLLFLKDSIVHTWLNVWLSKKALALHSNMILSSQR</sequence>
<protein>
    <submittedName>
        <fullName evidence="1">Uncharacterized protein</fullName>
    </submittedName>
</protein>
<dbReference type="AlphaFoldDB" id="A0A2P5F0E9"/>
<keyword evidence="2" id="KW-1185">Reference proteome</keyword>
<reference evidence="2" key="1">
    <citation type="submission" date="2016-06" db="EMBL/GenBank/DDBJ databases">
        <title>Parallel loss of symbiosis genes in relatives of nitrogen-fixing non-legume Parasponia.</title>
        <authorList>
            <person name="Van Velzen R."/>
            <person name="Holmer R."/>
            <person name="Bu F."/>
            <person name="Rutten L."/>
            <person name="Van Zeijl A."/>
            <person name="Liu W."/>
            <person name="Santuari L."/>
            <person name="Cao Q."/>
            <person name="Sharma T."/>
            <person name="Shen D."/>
            <person name="Roswanjaya Y."/>
            <person name="Wardhani T."/>
            <person name="Kalhor M.S."/>
            <person name="Jansen J."/>
            <person name="Van den Hoogen J."/>
            <person name="Gungor B."/>
            <person name="Hartog M."/>
            <person name="Hontelez J."/>
            <person name="Verver J."/>
            <person name="Yang W.-C."/>
            <person name="Schijlen E."/>
            <person name="Repin R."/>
            <person name="Schilthuizen M."/>
            <person name="Schranz E."/>
            <person name="Heidstra R."/>
            <person name="Miyata K."/>
            <person name="Fedorova E."/>
            <person name="Kohlen W."/>
            <person name="Bisseling T."/>
            <person name="Smit S."/>
            <person name="Geurts R."/>
        </authorList>
    </citation>
    <scope>NUCLEOTIDE SEQUENCE [LARGE SCALE GENOMIC DNA]</scope>
    <source>
        <strain evidence="2">cv. RG33-2</strain>
    </source>
</reference>
<dbReference type="EMBL" id="JXTC01000075">
    <property type="protein sequence ID" value="PON91255.1"/>
    <property type="molecule type" value="Genomic_DNA"/>
</dbReference>
<dbReference type="Proteomes" id="UP000237000">
    <property type="component" value="Unassembled WGS sequence"/>
</dbReference>
<dbReference type="InParanoid" id="A0A2P5F0E9"/>
<gene>
    <name evidence="1" type="ORF">TorRG33x02_128180</name>
</gene>
<dbReference type="OrthoDB" id="10503079at2759"/>
<evidence type="ECO:0000313" key="2">
    <source>
        <dbReference type="Proteomes" id="UP000237000"/>
    </source>
</evidence>
<organism evidence="1 2">
    <name type="scientific">Trema orientale</name>
    <name type="common">Charcoal tree</name>
    <name type="synonym">Celtis orientalis</name>
    <dbReference type="NCBI Taxonomy" id="63057"/>
    <lineage>
        <taxon>Eukaryota</taxon>
        <taxon>Viridiplantae</taxon>
        <taxon>Streptophyta</taxon>
        <taxon>Embryophyta</taxon>
        <taxon>Tracheophyta</taxon>
        <taxon>Spermatophyta</taxon>
        <taxon>Magnoliopsida</taxon>
        <taxon>eudicotyledons</taxon>
        <taxon>Gunneridae</taxon>
        <taxon>Pentapetalae</taxon>
        <taxon>rosids</taxon>
        <taxon>fabids</taxon>
        <taxon>Rosales</taxon>
        <taxon>Cannabaceae</taxon>
        <taxon>Trema</taxon>
    </lineage>
</organism>